<name>D1LWH6_BPPRP</name>
<evidence type="ECO:0000313" key="2">
    <source>
        <dbReference type="Proteomes" id="UP000258925"/>
    </source>
</evidence>
<dbReference type="Proteomes" id="UP000258925">
    <property type="component" value="Segment"/>
</dbReference>
<dbReference type="KEGG" id="vg:3294736"/>
<dbReference type="EMBL" id="GU071093">
    <property type="protein sequence ID" value="ACY76235.1"/>
    <property type="molecule type" value="Genomic_DNA"/>
</dbReference>
<protein>
    <recommendedName>
        <fullName evidence="3">Gp42</fullName>
    </recommendedName>
</protein>
<organism evidence="1 2">
    <name type="scientific">Prochlorococcus phage P-SSP7</name>
    <dbReference type="NCBI Taxonomy" id="268748"/>
    <lineage>
        <taxon>Viruses</taxon>
        <taxon>Duplodnaviria</taxon>
        <taxon>Heunggongvirae</taxon>
        <taxon>Uroviricota</taxon>
        <taxon>Caudoviricetes</taxon>
        <taxon>Autographivirales</taxon>
        <taxon>Sechaudvirinae</taxon>
        <taxon>Tiamatvirus</taxon>
    </lineage>
</organism>
<reference evidence="1 2" key="1">
    <citation type="submission" date="2009-10" db="EMBL/GenBank/DDBJ databases">
        <title>The Genome Sequence of Prochlorococcus phage P-SSP7.</title>
        <authorList>
            <consortium name="The Broad Institute Genome Sequencing Platform"/>
            <person name="Henn M.R."/>
            <person name="Sullivan M.S."/>
            <person name="Osburne M.S."/>
            <person name="Levin J."/>
            <person name="Malboeuf C."/>
            <person name="Casali M."/>
            <person name="Russ C."/>
            <person name="Lennon N."/>
            <person name="Chapman S.B."/>
            <person name="Erlich R."/>
            <person name="Young S.K."/>
            <person name="Koehrsen M."/>
            <person name="Yandava C."/>
            <person name="Zeng Q."/>
            <person name="Alvarado L."/>
            <person name="Anderson S."/>
            <person name="Berlin A."/>
            <person name="Borenstein D."/>
            <person name="Chen Z."/>
            <person name="Engels R."/>
            <person name="Freedman E."/>
            <person name="Gellesch M."/>
            <person name="Goldberg J."/>
            <person name="Green L."/>
            <person name="Griggs A."/>
            <person name="Gujja S."/>
            <person name="Heilman E.R."/>
            <person name="Heiman D."/>
            <person name="Hepburn T."/>
            <person name="Howarth C."/>
            <person name="Jen D."/>
            <person name="Larson L."/>
            <person name="Lewis B."/>
            <person name="Mehta T."/>
            <person name="Park D."/>
            <person name="Pearson M."/>
            <person name="Richards J."/>
            <person name="Rizzolo K."/>
            <person name="Roberts A."/>
            <person name="Ryan E."/>
            <person name="Saif S."/>
            <person name="Shea T."/>
            <person name="Shenoy N."/>
            <person name="Sisk P."/>
            <person name="Stolte C."/>
            <person name="Sykes S."/>
            <person name="Walk T."/>
            <person name="White J."/>
            <person name="Yu Q."/>
            <person name="Coleman M.L."/>
            <person name="Huang K.H."/>
            <person name="Weigele P.R."/>
            <person name="DeFrancesco A.S."/>
            <person name="Kern S.E."/>
            <person name="Thompson L.R."/>
            <person name="Fu R."/>
            <person name="Hombeck B."/>
            <person name="Chisholm S.W."/>
            <person name="Haas B."/>
            <person name="Nusbaum C."/>
            <person name="Birren B."/>
        </authorList>
    </citation>
    <scope>NUCLEOTIDE SEQUENCE [LARGE SCALE GENOMIC DNA]</scope>
    <source>
        <strain evidence="1 2">P-SSP7</strain>
    </source>
</reference>
<dbReference type="RefSeq" id="YP_214209.1">
    <property type="nucleotide sequence ID" value="NC_006882.2"/>
</dbReference>
<proteinExistence type="predicted"/>
<sequence>MSKFIHPVTKEAALDVASNLLPDDRREVEEGHGHDPVKVIPLCAAYGDSVYFTVPNGDLAGVAGVQEDGRIWMLCTPAIHKYPLTFAREAKRYVESREEKLLWNIVDKRNRVHIKLLRFLGFKFLRELKHGPNQLPFMEFCRVFRSGC</sequence>
<evidence type="ECO:0008006" key="3">
    <source>
        <dbReference type="Google" id="ProtNLM"/>
    </source>
</evidence>
<accession>D1LWH6</accession>
<organismHost>
    <name type="scientific">Prochlorococcus</name>
    <dbReference type="NCBI Taxonomy" id="1218"/>
</organismHost>
<evidence type="ECO:0000313" key="1">
    <source>
        <dbReference type="EMBL" id="ACY76235.1"/>
    </source>
</evidence>
<gene>
    <name evidence="1" type="ORF">PCPG_00031</name>
</gene>